<protein>
    <submittedName>
        <fullName evidence="1">Uncharacterized protein</fullName>
    </submittedName>
</protein>
<organism evidence="1 2">
    <name type="scientific">Dendryphion nanum</name>
    <dbReference type="NCBI Taxonomy" id="256645"/>
    <lineage>
        <taxon>Eukaryota</taxon>
        <taxon>Fungi</taxon>
        <taxon>Dikarya</taxon>
        <taxon>Ascomycota</taxon>
        <taxon>Pezizomycotina</taxon>
        <taxon>Dothideomycetes</taxon>
        <taxon>Pleosporomycetidae</taxon>
        <taxon>Pleosporales</taxon>
        <taxon>Torulaceae</taxon>
        <taxon>Dendryphion</taxon>
    </lineage>
</organism>
<reference evidence="1" key="1">
    <citation type="journal article" date="2021" name="Nat. Commun.">
        <title>Genetic determinants of endophytism in the Arabidopsis root mycobiome.</title>
        <authorList>
            <person name="Mesny F."/>
            <person name="Miyauchi S."/>
            <person name="Thiergart T."/>
            <person name="Pickel B."/>
            <person name="Atanasova L."/>
            <person name="Karlsson M."/>
            <person name="Huettel B."/>
            <person name="Barry K.W."/>
            <person name="Haridas S."/>
            <person name="Chen C."/>
            <person name="Bauer D."/>
            <person name="Andreopoulos W."/>
            <person name="Pangilinan J."/>
            <person name="LaButti K."/>
            <person name="Riley R."/>
            <person name="Lipzen A."/>
            <person name="Clum A."/>
            <person name="Drula E."/>
            <person name="Henrissat B."/>
            <person name="Kohler A."/>
            <person name="Grigoriev I.V."/>
            <person name="Martin F.M."/>
            <person name="Hacquard S."/>
        </authorList>
    </citation>
    <scope>NUCLEOTIDE SEQUENCE</scope>
    <source>
        <strain evidence="1">MPI-CAGE-CH-0243</strain>
    </source>
</reference>
<evidence type="ECO:0000313" key="2">
    <source>
        <dbReference type="Proteomes" id="UP000700596"/>
    </source>
</evidence>
<proteinExistence type="predicted"/>
<sequence length="222" mass="26030">MSQTPRFPAEVSLEILKYTLKSYDDSVIYNNAMVKSLLRARIDKILIKSDLQFQGAVLEAFYSVNKFSIRPDAYQNQKLVQPPQHVRRFIRYLEVRLPLFGSWTQMREGAYSLESREYADIGELLRRGNGWIELRNLTDRDRMGYYRLETLKIKWMATRYWYGPNTTERARFIELVKNANIVLTASKELEIHCEGPWEDLQQAIIFNGPNPKLTSGRNEPSN</sequence>
<keyword evidence="2" id="KW-1185">Reference proteome</keyword>
<gene>
    <name evidence="1" type="ORF">B0J11DRAFT_576702</name>
</gene>
<name>A0A9P9IUP7_9PLEO</name>
<dbReference type="Proteomes" id="UP000700596">
    <property type="component" value="Unassembled WGS sequence"/>
</dbReference>
<dbReference type="EMBL" id="JAGMWT010000002">
    <property type="protein sequence ID" value="KAH7136158.1"/>
    <property type="molecule type" value="Genomic_DNA"/>
</dbReference>
<comment type="caution">
    <text evidence="1">The sequence shown here is derived from an EMBL/GenBank/DDBJ whole genome shotgun (WGS) entry which is preliminary data.</text>
</comment>
<accession>A0A9P9IUP7</accession>
<evidence type="ECO:0000313" key="1">
    <source>
        <dbReference type="EMBL" id="KAH7136158.1"/>
    </source>
</evidence>
<dbReference type="AlphaFoldDB" id="A0A9P9IUP7"/>